<gene>
    <name evidence="1" type="ORF">PHYBLDRAFT_161984</name>
</gene>
<sequence>MFSNYLVSKSESRRPSFSKENFVTSSCLASRTVPHISEEQCIHSTPAHVAFWDTRASNIVFKLPGVHVSTLPAPDYPVHVPTPNSLPMSDTPVPVDHADPGALGAVNITALIVAFTTALHSSQLPSSAGAPAPAHANISLSLSVHIERPIFIVVLVLSTIFMTGSVM</sequence>
<dbReference type="Proteomes" id="UP000077315">
    <property type="component" value="Unassembled WGS sequence"/>
</dbReference>
<organism evidence="1 2">
    <name type="scientific">Phycomyces blakesleeanus (strain ATCC 8743b / DSM 1359 / FGSC 10004 / NBRC 33097 / NRRL 1555)</name>
    <dbReference type="NCBI Taxonomy" id="763407"/>
    <lineage>
        <taxon>Eukaryota</taxon>
        <taxon>Fungi</taxon>
        <taxon>Fungi incertae sedis</taxon>
        <taxon>Mucoromycota</taxon>
        <taxon>Mucoromycotina</taxon>
        <taxon>Mucoromycetes</taxon>
        <taxon>Mucorales</taxon>
        <taxon>Phycomycetaceae</taxon>
        <taxon>Phycomyces</taxon>
    </lineage>
</organism>
<reference evidence="2" key="1">
    <citation type="submission" date="2015-06" db="EMBL/GenBank/DDBJ databases">
        <title>Expansion of signal transduction pathways in fungi by whole-genome duplication.</title>
        <authorList>
            <consortium name="DOE Joint Genome Institute"/>
            <person name="Corrochano L.M."/>
            <person name="Kuo A."/>
            <person name="Marcet-Houben M."/>
            <person name="Polaino S."/>
            <person name="Salamov A."/>
            <person name="Villalobos J.M."/>
            <person name="Alvarez M.I."/>
            <person name="Avalos J."/>
            <person name="Benito E.P."/>
            <person name="Benoit I."/>
            <person name="Burger G."/>
            <person name="Camino L.P."/>
            <person name="Canovas D."/>
            <person name="Cerda-Olmedo E."/>
            <person name="Cheng J.-F."/>
            <person name="Dominguez A."/>
            <person name="Elias M."/>
            <person name="Eslava A.P."/>
            <person name="Glaser F."/>
            <person name="Grimwood J."/>
            <person name="Gutierrez G."/>
            <person name="Heitman J."/>
            <person name="Henrissat B."/>
            <person name="Iturriaga E.A."/>
            <person name="Lang B.F."/>
            <person name="Lavin J.L."/>
            <person name="Lee S."/>
            <person name="Li W."/>
            <person name="Lindquist E."/>
            <person name="Lopez-Garcia S."/>
            <person name="Luque E.M."/>
            <person name="Marcos A.T."/>
            <person name="Martin J."/>
            <person name="McCluskey K."/>
            <person name="Medina H.R."/>
            <person name="Miralles-Duran A."/>
            <person name="Miyazaki A."/>
            <person name="Munoz-Torres E."/>
            <person name="Oguiza J.A."/>
            <person name="Ohm R."/>
            <person name="Olmedo M."/>
            <person name="Orejas M."/>
            <person name="Ortiz-Castellanos L."/>
            <person name="Pisabarro A.G."/>
            <person name="Rodriguez-Romero J."/>
            <person name="Ruiz-Herrera J."/>
            <person name="Ruiz-Vazquez R."/>
            <person name="Sanz C."/>
            <person name="Schackwitz W."/>
            <person name="Schmutz J."/>
            <person name="Shahriari M."/>
            <person name="Shelest E."/>
            <person name="Silva-Franco F."/>
            <person name="Soanes D."/>
            <person name="Syed K."/>
            <person name="Tagua V.G."/>
            <person name="Talbot N.J."/>
            <person name="Thon M."/>
            <person name="De vries R.P."/>
            <person name="Wiebenga A."/>
            <person name="Yadav J.S."/>
            <person name="Braun E.L."/>
            <person name="Baker S."/>
            <person name="Garre V."/>
            <person name="Horwitz B."/>
            <person name="Torres-Martinez S."/>
            <person name="Idnurm A."/>
            <person name="Herrera-Estrella A."/>
            <person name="Gabaldon T."/>
            <person name="Grigoriev I.V."/>
        </authorList>
    </citation>
    <scope>NUCLEOTIDE SEQUENCE [LARGE SCALE GENOMIC DNA]</scope>
    <source>
        <strain evidence="2">NRRL 1555(-)</strain>
    </source>
</reference>
<protein>
    <submittedName>
        <fullName evidence="1">Uncharacterized protein</fullName>
    </submittedName>
</protein>
<dbReference type="GeneID" id="28995447"/>
<proteinExistence type="predicted"/>
<dbReference type="AlphaFoldDB" id="A0A162VAX8"/>
<keyword evidence="2" id="KW-1185">Reference proteome</keyword>
<dbReference type="InParanoid" id="A0A162VAX8"/>
<dbReference type="VEuPathDB" id="FungiDB:PHYBLDRAFT_161984"/>
<evidence type="ECO:0000313" key="2">
    <source>
        <dbReference type="Proteomes" id="UP000077315"/>
    </source>
</evidence>
<dbReference type="EMBL" id="KV440971">
    <property type="protein sequence ID" value="OAD81373.1"/>
    <property type="molecule type" value="Genomic_DNA"/>
</dbReference>
<accession>A0A162VAX8</accession>
<dbReference type="RefSeq" id="XP_018299413.1">
    <property type="nucleotide sequence ID" value="XM_018434541.1"/>
</dbReference>
<evidence type="ECO:0000313" key="1">
    <source>
        <dbReference type="EMBL" id="OAD81373.1"/>
    </source>
</evidence>
<name>A0A162VAX8_PHYB8</name>